<protein>
    <submittedName>
        <fullName evidence="1">Uncharacterized protein</fullName>
    </submittedName>
</protein>
<reference evidence="1" key="1">
    <citation type="submission" date="2020-02" db="EMBL/GenBank/DDBJ databases">
        <authorList>
            <person name="Meier V. D."/>
        </authorList>
    </citation>
    <scope>NUCLEOTIDE SEQUENCE</scope>
    <source>
        <strain evidence="1">AVDCRST_MAG81</strain>
    </source>
</reference>
<accession>A0A6J4V8I6</accession>
<organism evidence="1">
    <name type="scientific">uncultured Synechococcales cyanobacterium</name>
    <dbReference type="NCBI Taxonomy" id="1936017"/>
    <lineage>
        <taxon>Bacteria</taxon>
        <taxon>Bacillati</taxon>
        <taxon>Cyanobacteriota</taxon>
        <taxon>Cyanophyceae</taxon>
        <taxon>Synechococcales</taxon>
        <taxon>environmental samples</taxon>
    </lineage>
</organism>
<dbReference type="AlphaFoldDB" id="A0A6J4V8I6"/>
<dbReference type="EMBL" id="CADCWO010000095">
    <property type="protein sequence ID" value="CAA9571181.1"/>
    <property type="molecule type" value="Genomic_DNA"/>
</dbReference>
<sequence length="41" mass="4683">MCNQAAKNKSLESHLKQNNCSNYLARVDLTTELFKDQLILS</sequence>
<name>A0A6J4V8I6_9CYAN</name>
<evidence type="ECO:0000313" key="1">
    <source>
        <dbReference type="EMBL" id="CAA9571181.1"/>
    </source>
</evidence>
<gene>
    <name evidence="1" type="ORF">AVDCRST_MAG81-1752</name>
</gene>
<proteinExistence type="predicted"/>